<dbReference type="InterPro" id="IPR000835">
    <property type="entry name" value="HTH_MarR-typ"/>
</dbReference>
<gene>
    <name evidence="2" type="ORF">FHP29_19285</name>
</gene>
<evidence type="ECO:0000313" key="3">
    <source>
        <dbReference type="Proteomes" id="UP000313231"/>
    </source>
</evidence>
<dbReference type="Gene3D" id="1.10.10.10">
    <property type="entry name" value="Winged helix-like DNA-binding domain superfamily/Winged helix DNA-binding domain"/>
    <property type="match status" value="1"/>
</dbReference>
<dbReference type="InterPro" id="IPR036388">
    <property type="entry name" value="WH-like_DNA-bd_sf"/>
</dbReference>
<dbReference type="AlphaFoldDB" id="A0A5C4VKF9"/>
<comment type="caution">
    <text evidence="2">The sequence shown here is derived from an EMBL/GenBank/DDBJ whole genome shotgun (WGS) entry which is preliminary data.</text>
</comment>
<name>A0A5C4VKF9_9ACTN</name>
<reference evidence="2 3" key="1">
    <citation type="journal article" date="2016" name="Int. J. Syst. Evol. Microbiol.">
        <title>Nocardioides albidus sp. nov., an actinobacterium isolated from garden soil.</title>
        <authorList>
            <person name="Singh H."/>
            <person name="Du J."/>
            <person name="Trinh H."/>
            <person name="Won K."/>
            <person name="Yang J.E."/>
            <person name="Yin C."/>
            <person name="Kook M."/>
            <person name="Yi T.H."/>
        </authorList>
    </citation>
    <scope>NUCLEOTIDE SEQUENCE [LARGE SCALE GENOMIC DNA]</scope>
    <source>
        <strain evidence="2 3">CCTCC AB 2015297</strain>
    </source>
</reference>
<dbReference type="InterPro" id="IPR036390">
    <property type="entry name" value="WH_DNA-bd_sf"/>
</dbReference>
<evidence type="ECO:0000313" key="2">
    <source>
        <dbReference type="EMBL" id="TNM36307.1"/>
    </source>
</evidence>
<dbReference type="GO" id="GO:0003700">
    <property type="term" value="F:DNA-binding transcription factor activity"/>
    <property type="evidence" value="ECO:0007669"/>
    <property type="project" value="InterPro"/>
</dbReference>
<dbReference type="SUPFAM" id="SSF46785">
    <property type="entry name" value="Winged helix' DNA-binding domain"/>
    <property type="match status" value="1"/>
</dbReference>
<organism evidence="2 3">
    <name type="scientific">Nocardioides albidus</name>
    <dbReference type="NCBI Taxonomy" id="1517589"/>
    <lineage>
        <taxon>Bacteria</taxon>
        <taxon>Bacillati</taxon>
        <taxon>Actinomycetota</taxon>
        <taxon>Actinomycetes</taxon>
        <taxon>Propionibacteriales</taxon>
        <taxon>Nocardioidaceae</taxon>
        <taxon>Nocardioides</taxon>
    </lineage>
</organism>
<dbReference type="Pfam" id="PF12802">
    <property type="entry name" value="MarR_2"/>
    <property type="match status" value="1"/>
</dbReference>
<keyword evidence="3" id="KW-1185">Reference proteome</keyword>
<sequence>MSRDLMRPDDEPFIALVDKTARVMRNDMLANAHRAGYAEIAPAHNAVFATLPPEGARSADMAARAGITRQSMGEVVRDMVRLGILEMVPDPSDRRAKIVTYTDYGTKVAQAGLDHIVALDRKLRDELGDDYDAARRVLARVREMLTP</sequence>
<dbReference type="RefSeq" id="WP_139624494.1">
    <property type="nucleotide sequence ID" value="NZ_VDMP01000027.1"/>
</dbReference>
<dbReference type="OrthoDB" id="122135at2"/>
<dbReference type="PROSITE" id="PS50995">
    <property type="entry name" value="HTH_MARR_2"/>
    <property type="match status" value="1"/>
</dbReference>
<dbReference type="EMBL" id="VDMP01000027">
    <property type="protein sequence ID" value="TNM36307.1"/>
    <property type="molecule type" value="Genomic_DNA"/>
</dbReference>
<protein>
    <submittedName>
        <fullName evidence="2">Winged helix-turn-helix transcriptional regulator</fullName>
    </submittedName>
</protein>
<proteinExistence type="predicted"/>
<dbReference type="Proteomes" id="UP000313231">
    <property type="component" value="Unassembled WGS sequence"/>
</dbReference>
<evidence type="ECO:0000259" key="1">
    <source>
        <dbReference type="PROSITE" id="PS50995"/>
    </source>
</evidence>
<accession>A0A5C4VKF9</accession>
<feature type="domain" description="HTH marR-type" evidence="1">
    <location>
        <begin position="10"/>
        <end position="143"/>
    </location>
</feature>